<dbReference type="RefSeq" id="WP_216414341.1">
    <property type="nucleotide sequence ID" value="NZ_JAHLQK010000001.1"/>
</dbReference>
<proteinExistence type="predicted"/>
<dbReference type="Proteomes" id="UP000779508">
    <property type="component" value="Unassembled WGS sequence"/>
</dbReference>
<comment type="caution">
    <text evidence="2">The sequence shown here is derived from an EMBL/GenBank/DDBJ whole genome shotgun (WGS) entry which is preliminary data.</text>
</comment>
<dbReference type="EMBL" id="JAHLQK010000001">
    <property type="protein sequence ID" value="MBU5674820.1"/>
    <property type="molecule type" value="Genomic_DNA"/>
</dbReference>
<gene>
    <name evidence="2" type="ORF">KQI88_00125</name>
</gene>
<dbReference type="PANTHER" id="PTHR43691">
    <property type="entry name" value="URIDINE PHOSPHORYLASE"/>
    <property type="match status" value="1"/>
</dbReference>
<organism evidence="2 3">
    <name type="scientific">Alkaliphilus flagellatus</name>
    <dbReference type="NCBI Taxonomy" id="2841507"/>
    <lineage>
        <taxon>Bacteria</taxon>
        <taxon>Bacillati</taxon>
        <taxon>Bacillota</taxon>
        <taxon>Clostridia</taxon>
        <taxon>Peptostreptococcales</taxon>
        <taxon>Natronincolaceae</taxon>
        <taxon>Alkaliphilus</taxon>
    </lineage>
</organism>
<reference evidence="2 3" key="1">
    <citation type="submission" date="2021-06" db="EMBL/GenBank/DDBJ databases">
        <authorList>
            <person name="Sun Q."/>
            <person name="Li D."/>
        </authorList>
    </citation>
    <scope>NUCLEOTIDE SEQUENCE [LARGE SCALE GENOMIC DNA]</scope>
    <source>
        <strain evidence="2 3">MSJ-5</strain>
    </source>
</reference>
<sequence length="244" mass="27036">MLQPHIRCSKEDVSPMVIMPGDPKRVDKIATFLEDVREVSYNREFKTITGYYRGVKVTATSTGIGGASAAIAIEEHCAIGAKYIIRVGSCGALQKNINIGDLIIPISAVRDEGASKMYVESTYPASCDLELISIMVKKAKELNYKFHSGIVRSHDSFYIDDSEELSKYWSRKQVLGSDMETATLFTLGSLRGIKVASILNNVVLFEESTKDSINNLVDEGSEEMKGEENEIILALETFYEISKL</sequence>
<dbReference type="InterPro" id="IPR000845">
    <property type="entry name" value="Nucleoside_phosphorylase_d"/>
</dbReference>
<dbReference type="PANTHER" id="PTHR43691:SF11">
    <property type="entry name" value="FI09636P-RELATED"/>
    <property type="match status" value="1"/>
</dbReference>
<protein>
    <submittedName>
        <fullName evidence="2">Nucleoside phosphorylase</fullName>
    </submittedName>
</protein>
<evidence type="ECO:0000313" key="3">
    <source>
        <dbReference type="Proteomes" id="UP000779508"/>
    </source>
</evidence>
<evidence type="ECO:0000259" key="1">
    <source>
        <dbReference type="Pfam" id="PF01048"/>
    </source>
</evidence>
<feature type="domain" description="Nucleoside phosphorylase" evidence="1">
    <location>
        <begin position="16"/>
        <end position="199"/>
    </location>
</feature>
<evidence type="ECO:0000313" key="2">
    <source>
        <dbReference type="EMBL" id="MBU5674820.1"/>
    </source>
</evidence>
<dbReference type="Pfam" id="PF01048">
    <property type="entry name" value="PNP_UDP_1"/>
    <property type="match status" value="1"/>
</dbReference>
<dbReference type="CDD" id="cd17767">
    <property type="entry name" value="UP_EcUdp-like"/>
    <property type="match status" value="1"/>
</dbReference>
<name>A0ABS6G0B0_9FIRM</name>
<keyword evidence="3" id="KW-1185">Reference proteome</keyword>
<accession>A0ABS6G0B0</accession>